<evidence type="ECO:0000313" key="3">
    <source>
        <dbReference type="Proteomes" id="UP001164746"/>
    </source>
</evidence>
<name>A0ABY7FTX9_MYAAR</name>
<proteinExistence type="predicted"/>
<gene>
    <name evidence="2" type="ORF">MAR_011367</name>
</gene>
<organism evidence="2 3">
    <name type="scientific">Mya arenaria</name>
    <name type="common">Soft-shell clam</name>
    <dbReference type="NCBI Taxonomy" id="6604"/>
    <lineage>
        <taxon>Eukaryota</taxon>
        <taxon>Metazoa</taxon>
        <taxon>Spiralia</taxon>
        <taxon>Lophotrochozoa</taxon>
        <taxon>Mollusca</taxon>
        <taxon>Bivalvia</taxon>
        <taxon>Autobranchia</taxon>
        <taxon>Heteroconchia</taxon>
        <taxon>Euheterodonta</taxon>
        <taxon>Imparidentia</taxon>
        <taxon>Neoheterodontei</taxon>
        <taxon>Myida</taxon>
        <taxon>Myoidea</taxon>
        <taxon>Myidae</taxon>
        <taxon>Mya</taxon>
    </lineage>
</organism>
<protein>
    <submittedName>
        <fullName evidence="2">Uncharacterized protein</fullName>
    </submittedName>
</protein>
<evidence type="ECO:0000313" key="2">
    <source>
        <dbReference type="EMBL" id="WAR25663.1"/>
    </source>
</evidence>
<keyword evidence="3" id="KW-1185">Reference proteome</keyword>
<feature type="coiled-coil region" evidence="1">
    <location>
        <begin position="31"/>
        <end position="76"/>
    </location>
</feature>
<keyword evidence="1" id="KW-0175">Coiled coil</keyword>
<dbReference type="Proteomes" id="UP001164746">
    <property type="component" value="Chromosome 14"/>
</dbReference>
<dbReference type="EMBL" id="CP111025">
    <property type="protein sequence ID" value="WAR25663.1"/>
    <property type="molecule type" value="Genomic_DNA"/>
</dbReference>
<accession>A0ABY7FTX9</accession>
<sequence>MVVFLVQQVRMCQNISLISDEAKGCRNWKEFKKVQTDVREMTKELKSLQDNKEKNIKFLEKDEKKMLTDIKSLRKKNNDMFDTVEKGMIQEMDSKLKEHGDALQEDKSRCKTQYDKLETYLKNMESNQVNTSAYMAYKKCKDEMKGAENLLKEMSANPDVKLAFQADPGIEEPAIPKKDQLLKYMDPLVPEICCLYGKRSVLPYERIA</sequence>
<evidence type="ECO:0000256" key="1">
    <source>
        <dbReference type="SAM" id="Coils"/>
    </source>
</evidence>
<reference evidence="2" key="1">
    <citation type="submission" date="2022-11" db="EMBL/GenBank/DDBJ databases">
        <title>Centuries of genome instability and evolution in soft-shell clam transmissible cancer (bioRxiv).</title>
        <authorList>
            <person name="Hart S.F.M."/>
            <person name="Yonemitsu M.A."/>
            <person name="Giersch R.M."/>
            <person name="Beal B.F."/>
            <person name="Arriagada G."/>
            <person name="Davis B.W."/>
            <person name="Ostrander E.A."/>
            <person name="Goff S.P."/>
            <person name="Metzger M.J."/>
        </authorList>
    </citation>
    <scope>NUCLEOTIDE SEQUENCE</scope>
    <source>
        <strain evidence="2">MELC-2E11</strain>
        <tissue evidence="2">Siphon/mantle</tissue>
    </source>
</reference>